<organism evidence="1 2">
    <name type="scientific">Camelina sativa</name>
    <name type="common">False flax</name>
    <name type="synonym">Myagrum sativum</name>
    <dbReference type="NCBI Taxonomy" id="90675"/>
    <lineage>
        <taxon>Eukaryota</taxon>
        <taxon>Viridiplantae</taxon>
        <taxon>Streptophyta</taxon>
        <taxon>Embryophyta</taxon>
        <taxon>Tracheophyta</taxon>
        <taxon>Spermatophyta</taxon>
        <taxon>Magnoliopsida</taxon>
        <taxon>eudicotyledons</taxon>
        <taxon>Gunneridae</taxon>
        <taxon>Pentapetalae</taxon>
        <taxon>rosids</taxon>
        <taxon>malvids</taxon>
        <taxon>Brassicales</taxon>
        <taxon>Brassicaceae</taxon>
        <taxon>Camelineae</taxon>
        <taxon>Camelina</taxon>
    </lineage>
</organism>
<accession>A0ABM0UID9</accession>
<keyword evidence="1" id="KW-1185">Reference proteome</keyword>
<evidence type="ECO:0000313" key="2">
    <source>
        <dbReference type="RefSeq" id="XP_010441597.1"/>
    </source>
</evidence>
<proteinExistence type="predicted"/>
<protein>
    <submittedName>
        <fullName evidence="2">Uncharacterized protein LOC104724751</fullName>
    </submittedName>
</protein>
<gene>
    <name evidence="2" type="primary">LOC104724751</name>
</gene>
<reference evidence="1" key="1">
    <citation type="journal article" date="2014" name="Nat. Commun.">
        <title>The emerging biofuel crop Camelina sativa retains a highly undifferentiated hexaploid genome structure.</title>
        <authorList>
            <person name="Kagale S."/>
            <person name="Koh C."/>
            <person name="Nixon J."/>
            <person name="Bollina V."/>
            <person name="Clarke W.E."/>
            <person name="Tuteja R."/>
            <person name="Spillane C."/>
            <person name="Robinson S.J."/>
            <person name="Links M.G."/>
            <person name="Clarke C."/>
            <person name="Higgins E.E."/>
            <person name="Huebert T."/>
            <person name="Sharpe A.G."/>
            <person name="Parkin I.A."/>
        </authorList>
    </citation>
    <scope>NUCLEOTIDE SEQUENCE [LARGE SCALE GENOMIC DNA]</scope>
    <source>
        <strain evidence="1">cv. DH55</strain>
    </source>
</reference>
<reference evidence="2" key="2">
    <citation type="submission" date="2025-08" db="UniProtKB">
        <authorList>
            <consortium name="RefSeq"/>
        </authorList>
    </citation>
    <scope>IDENTIFICATION</scope>
    <source>
        <tissue evidence="2">Leaf</tissue>
    </source>
</reference>
<dbReference type="Proteomes" id="UP000694864">
    <property type="component" value="Chromosome 11"/>
</dbReference>
<name>A0ABM0UID9_CAMSA</name>
<dbReference type="RefSeq" id="XP_010441597.1">
    <property type="nucleotide sequence ID" value="XM_010443295.1"/>
</dbReference>
<evidence type="ECO:0000313" key="1">
    <source>
        <dbReference type="Proteomes" id="UP000694864"/>
    </source>
</evidence>
<dbReference type="GeneID" id="104724751"/>
<sequence>MDHEETKLVSGYEDAIQQMQRKEELKVVETRMKEFLGDKKLIDLKLRELIEIDKKLETLLQPTESMKIFCVKDLTEETKDAMILKSFVTYRLGQMETRIYDPQDEFDVILEAIETNEGSVKGLKMRMKVFIDEKESEDILLDELIEFNKKLEALLKSKGVENMHLEDMREEVKDTIIMNEIVKKMIAKRDPESSKPTIIKNYYI</sequence>